<dbReference type="GO" id="GO:0003995">
    <property type="term" value="F:acyl-CoA dehydrogenase activity"/>
    <property type="evidence" value="ECO:0007669"/>
    <property type="project" value="TreeGrafter"/>
</dbReference>
<name>A0A381VPE9_9ZZZZ</name>
<proteinExistence type="inferred from homology"/>
<dbReference type="InterPro" id="IPR046373">
    <property type="entry name" value="Acyl-CoA_Oxase/DH_mid-dom_sf"/>
</dbReference>
<gene>
    <name evidence="9" type="ORF">METZ01_LOCUS95044</name>
</gene>
<dbReference type="InterPro" id="IPR009100">
    <property type="entry name" value="AcylCoA_DH/oxidase_NM_dom_sf"/>
</dbReference>
<dbReference type="Gene3D" id="1.20.140.10">
    <property type="entry name" value="Butyryl-CoA Dehydrogenase, subunit A, domain 3"/>
    <property type="match status" value="1"/>
</dbReference>
<evidence type="ECO:0000256" key="4">
    <source>
        <dbReference type="ARBA" id="ARBA00022827"/>
    </source>
</evidence>
<comment type="cofactor">
    <cofactor evidence="1">
        <name>FAD</name>
        <dbReference type="ChEBI" id="CHEBI:57692"/>
    </cofactor>
</comment>
<dbReference type="Gene3D" id="1.10.540.10">
    <property type="entry name" value="Acyl-CoA dehydrogenase/oxidase, N-terminal domain"/>
    <property type="match status" value="1"/>
</dbReference>
<dbReference type="PANTHER" id="PTHR43884:SF20">
    <property type="entry name" value="ACYL-COA DEHYDROGENASE FADE28"/>
    <property type="match status" value="1"/>
</dbReference>
<keyword evidence="3" id="KW-0285">Flavoprotein</keyword>
<evidence type="ECO:0000256" key="2">
    <source>
        <dbReference type="ARBA" id="ARBA00009347"/>
    </source>
</evidence>
<evidence type="ECO:0000256" key="1">
    <source>
        <dbReference type="ARBA" id="ARBA00001974"/>
    </source>
</evidence>
<dbReference type="InterPro" id="IPR013786">
    <property type="entry name" value="AcylCoA_DH/ox_N"/>
</dbReference>
<dbReference type="InterPro" id="IPR037069">
    <property type="entry name" value="AcylCoA_DH/ox_N_sf"/>
</dbReference>
<evidence type="ECO:0000259" key="8">
    <source>
        <dbReference type="Pfam" id="PF02771"/>
    </source>
</evidence>
<dbReference type="Pfam" id="PF00441">
    <property type="entry name" value="Acyl-CoA_dh_1"/>
    <property type="match status" value="1"/>
</dbReference>
<dbReference type="SUPFAM" id="SSF56645">
    <property type="entry name" value="Acyl-CoA dehydrogenase NM domain-like"/>
    <property type="match status" value="1"/>
</dbReference>
<organism evidence="9">
    <name type="scientific">marine metagenome</name>
    <dbReference type="NCBI Taxonomy" id="408172"/>
    <lineage>
        <taxon>unclassified sequences</taxon>
        <taxon>metagenomes</taxon>
        <taxon>ecological metagenomes</taxon>
    </lineage>
</organism>
<evidence type="ECO:0000259" key="7">
    <source>
        <dbReference type="Pfam" id="PF02770"/>
    </source>
</evidence>
<reference evidence="9" key="1">
    <citation type="submission" date="2018-05" db="EMBL/GenBank/DDBJ databases">
        <authorList>
            <person name="Lanie J.A."/>
            <person name="Ng W.-L."/>
            <person name="Kazmierczak K.M."/>
            <person name="Andrzejewski T.M."/>
            <person name="Davidsen T.M."/>
            <person name="Wayne K.J."/>
            <person name="Tettelin H."/>
            <person name="Glass J.I."/>
            <person name="Rusch D."/>
            <person name="Podicherti R."/>
            <person name="Tsui H.-C.T."/>
            <person name="Winkler M.E."/>
        </authorList>
    </citation>
    <scope>NUCLEOTIDE SEQUENCE</scope>
</reference>
<evidence type="ECO:0000313" key="9">
    <source>
        <dbReference type="EMBL" id="SVA42190.1"/>
    </source>
</evidence>
<feature type="domain" description="Acyl-CoA oxidase/dehydrogenase middle" evidence="7">
    <location>
        <begin position="138"/>
        <end position="215"/>
    </location>
</feature>
<dbReference type="CDD" id="cd00567">
    <property type="entry name" value="ACAD"/>
    <property type="match status" value="1"/>
</dbReference>
<keyword evidence="4" id="KW-0274">FAD</keyword>
<dbReference type="SUPFAM" id="SSF47203">
    <property type="entry name" value="Acyl-CoA dehydrogenase C-terminal domain-like"/>
    <property type="match status" value="1"/>
</dbReference>
<dbReference type="Gene3D" id="2.40.110.10">
    <property type="entry name" value="Butyryl-CoA Dehydrogenase, subunit A, domain 2"/>
    <property type="match status" value="1"/>
</dbReference>
<dbReference type="InterPro" id="IPR036250">
    <property type="entry name" value="AcylCo_DH-like_C"/>
</dbReference>
<evidence type="ECO:0008006" key="10">
    <source>
        <dbReference type="Google" id="ProtNLM"/>
    </source>
</evidence>
<dbReference type="InterPro" id="IPR006091">
    <property type="entry name" value="Acyl-CoA_Oxase/DH_mid-dom"/>
</dbReference>
<evidence type="ECO:0000259" key="6">
    <source>
        <dbReference type="Pfam" id="PF00441"/>
    </source>
</evidence>
<dbReference type="PANTHER" id="PTHR43884">
    <property type="entry name" value="ACYL-COA DEHYDROGENASE"/>
    <property type="match status" value="1"/>
</dbReference>
<dbReference type="AlphaFoldDB" id="A0A381VPE9"/>
<evidence type="ECO:0000256" key="5">
    <source>
        <dbReference type="ARBA" id="ARBA00023002"/>
    </source>
</evidence>
<comment type="similarity">
    <text evidence="2">Belongs to the acyl-CoA dehydrogenase family.</text>
</comment>
<keyword evidence="5" id="KW-0560">Oxidoreductase</keyword>
<protein>
    <recommendedName>
        <fullName evidence="10">Acyl-CoA dehydrogenase</fullName>
    </recommendedName>
</protein>
<dbReference type="Pfam" id="PF02771">
    <property type="entry name" value="Acyl-CoA_dh_N"/>
    <property type="match status" value="1"/>
</dbReference>
<dbReference type="GO" id="GO:0050660">
    <property type="term" value="F:flavin adenine dinucleotide binding"/>
    <property type="evidence" value="ECO:0007669"/>
    <property type="project" value="InterPro"/>
</dbReference>
<dbReference type="EMBL" id="UINC01009406">
    <property type="protein sequence ID" value="SVA42190.1"/>
    <property type="molecule type" value="Genomic_DNA"/>
</dbReference>
<accession>A0A381VPE9</accession>
<feature type="domain" description="Acyl-CoA dehydrogenase/oxidase C-terminal" evidence="6">
    <location>
        <begin position="228"/>
        <end position="376"/>
    </location>
</feature>
<sequence length="379" mass="42353">MEFNFSEEQRLLKDSANSFLEEFSSSERIREAMQSELGFNQEVWKKIAKEMGWLGILIPEKYGGLELSWIELVALQEEMGRNLFCSPFHSTTCLGSVSILEAGTEEQKSKYLPKVVNGDLLITLACLEDNGDWGPDGINTIYKKVGKDFLINGVKRYVPYGHCSDVILVAARQEGTEGKEGISLFLTETGDSNLKKEKLTTMDQTRPQAEITLNNLKLSNKSLLGSEGQGWDLLTKVRTLGALGLTAEQVGGSQKCLDMTCQYVLEREQFDRKIGSFQAVKHRLADMMVLVESARSAVYYAGCIATKNNSELEEVVSIAKSYCSEAYFKCASDSIQLHGGIGFTWEFDVHLYFKRAKSSEIYLGNPQIHKDKIARLLGI</sequence>
<feature type="domain" description="Acyl-CoA dehydrogenase/oxidase N-terminal" evidence="8">
    <location>
        <begin position="6"/>
        <end position="119"/>
    </location>
</feature>
<dbReference type="Pfam" id="PF02770">
    <property type="entry name" value="Acyl-CoA_dh_M"/>
    <property type="match status" value="1"/>
</dbReference>
<dbReference type="InterPro" id="IPR009075">
    <property type="entry name" value="AcylCo_DH/oxidase_C"/>
</dbReference>
<evidence type="ECO:0000256" key="3">
    <source>
        <dbReference type="ARBA" id="ARBA00022630"/>
    </source>
</evidence>